<reference evidence="1" key="1">
    <citation type="submission" date="2020-12" db="EMBL/GenBank/DDBJ databases">
        <title>Paenibacillus polymyxa LMG 27872: a double-edged sword.</title>
        <authorList>
            <person name="Langendries S."/>
            <person name="Garcia Mendez S."/>
            <person name="Beirinckx S."/>
            <person name="Viaene T."/>
            <person name="Baeyen S."/>
            <person name="Goeminne G."/>
            <person name="Willems A."/>
            <person name="Debode J."/>
            <person name="Goormachtig S."/>
        </authorList>
    </citation>
    <scope>NUCLEOTIDE SEQUENCE</scope>
    <source>
        <strain evidence="1">LMG 27872</strain>
    </source>
</reference>
<dbReference type="RefSeq" id="WP_165146728.1">
    <property type="nucleotide sequence ID" value="NZ_JAEHFQ010000002.1"/>
</dbReference>
<dbReference type="EMBL" id="JAEHFQ010000002">
    <property type="protein sequence ID" value="MBM0632300.1"/>
    <property type="molecule type" value="Genomic_DNA"/>
</dbReference>
<name>A0A8I1ITL7_PAEPO</name>
<proteinExistence type="predicted"/>
<protein>
    <submittedName>
        <fullName evidence="1">Uncharacterized protein</fullName>
    </submittedName>
</protein>
<gene>
    <name evidence="1" type="ORF">JDW19_04040</name>
</gene>
<accession>A0A8I1ITL7</accession>
<dbReference type="Proteomes" id="UP000650605">
    <property type="component" value="Unassembled WGS sequence"/>
</dbReference>
<sequence length="58" mass="6626">MKFEIFTTNRFLGVYDISDIFNNEVSIVAVGTLIVINDKKYCIKDILVREDGNARLTV</sequence>
<dbReference type="AlphaFoldDB" id="A0A8I1ITL7"/>
<evidence type="ECO:0000313" key="1">
    <source>
        <dbReference type="EMBL" id="MBM0632300.1"/>
    </source>
</evidence>
<evidence type="ECO:0000313" key="2">
    <source>
        <dbReference type="Proteomes" id="UP000650605"/>
    </source>
</evidence>
<organism evidence="1 2">
    <name type="scientific">Paenibacillus polymyxa</name>
    <name type="common">Bacillus polymyxa</name>
    <dbReference type="NCBI Taxonomy" id="1406"/>
    <lineage>
        <taxon>Bacteria</taxon>
        <taxon>Bacillati</taxon>
        <taxon>Bacillota</taxon>
        <taxon>Bacilli</taxon>
        <taxon>Bacillales</taxon>
        <taxon>Paenibacillaceae</taxon>
        <taxon>Paenibacillus</taxon>
    </lineage>
</organism>
<comment type="caution">
    <text evidence="1">The sequence shown here is derived from an EMBL/GenBank/DDBJ whole genome shotgun (WGS) entry which is preliminary data.</text>
</comment>